<dbReference type="PANTHER" id="PTHR45712">
    <property type="entry name" value="AGAP008170-PA"/>
    <property type="match status" value="1"/>
</dbReference>
<dbReference type="InterPro" id="IPR003591">
    <property type="entry name" value="Leu-rich_rpt_typical-subtyp"/>
</dbReference>
<evidence type="ECO:0000313" key="5">
    <source>
        <dbReference type="Proteomes" id="UP001329430"/>
    </source>
</evidence>
<name>A0AAN7UZU6_9COLE</name>
<dbReference type="SMART" id="SM00369">
    <property type="entry name" value="LRR_TYP"/>
    <property type="match status" value="4"/>
</dbReference>
<dbReference type="PANTHER" id="PTHR45712:SF22">
    <property type="entry name" value="INSULIN-LIKE GROWTH FACTOR-BINDING PROTEIN COMPLEX ACID LABILE SUBUNIT"/>
    <property type="match status" value="1"/>
</dbReference>
<dbReference type="PROSITE" id="PS51450">
    <property type="entry name" value="LRR"/>
    <property type="match status" value="1"/>
</dbReference>
<keyword evidence="5" id="KW-1185">Reference proteome</keyword>
<dbReference type="AlphaFoldDB" id="A0AAN7UZU6"/>
<reference evidence="4 5" key="1">
    <citation type="journal article" date="2024" name="Insects">
        <title>An Improved Chromosome-Level Genome Assembly of the Firefly Pyrocoelia pectoralis.</title>
        <authorList>
            <person name="Fu X."/>
            <person name="Meyer-Rochow V.B."/>
            <person name="Ballantyne L."/>
            <person name="Zhu X."/>
        </authorList>
    </citation>
    <scope>NUCLEOTIDE SEQUENCE [LARGE SCALE GENOMIC DNA]</scope>
    <source>
        <strain evidence="4">XCY_ONT2</strain>
    </source>
</reference>
<dbReference type="InterPro" id="IPR032675">
    <property type="entry name" value="LRR_dom_sf"/>
</dbReference>
<dbReference type="InterPro" id="IPR001611">
    <property type="entry name" value="Leu-rich_rpt"/>
</dbReference>
<protein>
    <recommendedName>
        <fullName evidence="6">Leucine-rich repeat protein</fullName>
    </recommendedName>
</protein>
<proteinExistence type="predicted"/>
<dbReference type="InterPro" id="IPR050333">
    <property type="entry name" value="SLRP"/>
</dbReference>
<dbReference type="Pfam" id="PF13855">
    <property type="entry name" value="LRR_8"/>
    <property type="match status" value="2"/>
</dbReference>
<feature type="chain" id="PRO_5043032733" description="Leucine-rich repeat protein" evidence="3">
    <location>
        <begin position="22"/>
        <end position="232"/>
    </location>
</feature>
<gene>
    <name evidence="4" type="ORF">RI129_010916</name>
</gene>
<keyword evidence="3" id="KW-0732">Signal</keyword>
<comment type="caution">
    <text evidence="4">The sequence shown here is derived from an EMBL/GenBank/DDBJ whole genome shotgun (WGS) entry which is preliminary data.</text>
</comment>
<evidence type="ECO:0000313" key="4">
    <source>
        <dbReference type="EMBL" id="KAK5640105.1"/>
    </source>
</evidence>
<keyword evidence="2" id="KW-0677">Repeat</keyword>
<dbReference type="Proteomes" id="UP001329430">
    <property type="component" value="Chromosome 8"/>
</dbReference>
<evidence type="ECO:0000256" key="1">
    <source>
        <dbReference type="ARBA" id="ARBA00022614"/>
    </source>
</evidence>
<accession>A0AAN7UZU6</accession>
<organism evidence="4 5">
    <name type="scientific">Pyrocoelia pectoralis</name>
    <dbReference type="NCBI Taxonomy" id="417401"/>
    <lineage>
        <taxon>Eukaryota</taxon>
        <taxon>Metazoa</taxon>
        <taxon>Ecdysozoa</taxon>
        <taxon>Arthropoda</taxon>
        <taxon>Hexapoda</taxon>
        <taxon>Insecta</taxon>
        <taxon>Pterygota</taxon>
        <taxon>Neoptera</taxon>
        <taxon>Endopterygota</taxon>
        <taxon>Coleoptera</taxon>
        <taxon>Polyphaga</taxon>
        <taxon>Elateriformia</taxon>
        <taxon>Elateroidea</taxon>
        <taxon>Lampyridae</taxon>
        <taxon>Lampyrinae</taxon>
        <taxon>Pyrocoelia</taxon>
    </lineage>
</organism>
<evidence type="ECO:0000256" key="3">
    <source>
        <dbReference type="SAM" id="SignalP"/>
    </source>
</evidence>
<feature type="signal peptide" evidence="3">
    <location>
        <begin position="1"/>
        <end position="21"/>
    </location>
</feature>
<sequence>MWRHFFFYLICMSGTYDVTYGVTCDDHNTVILETRDLWRLPINAVQCVDIRSLGNRSFIPDFVGLETVTALQADHMRLKTVPDFALIKLPNLELLDLSGNQLRKIAKDVFVPYQKLDTLLLNDNEVMLPKTPFLNSQSIKTLFLSNNKIKKLKYNTFVQLQNLVKIYLDRNLLNQVNPNVFTTLKHLKYLHLGSNQLKVLPQIVLFQPEARLIVKGNPFNKTNATKKEPAPK</sequence>
<keyword evidence="1" id="KW-0433">Leucine-rich repeat</keyword>
<evidence type="ECO:0000256" key="2">
    <source>
        <dbReference type="ARBA" id="ARBA00022737"/>
    </source>
</evidence>
<evidence type="ECO:0008006" key="6">
    <source>
        <dbReference type="Google" id="ProtNLM"/>
    </source>
</evidence>
<dbReference type="EMBL" id="JAVRBK010000008">
    <property type="protein sequence ID" value="KAK5640105.1"/>
    <property type="molecule type" value="Genomic_DNA"/>
</dbReference>
<dbReference type="SUPFAM" id="SSF52058">
    <property type="entry name" value="L domain-like"/>
    <property type="match status" value="1"/>
</dbReference>
<dbReference type="Gene3D" id="3.80.10.10">
    <property type="entry name" value="Ribonuclease Inhibitor"/>
    <property type="match status" value="2"/>
</dbReference>